<dbReference type="InterPro" id="IPR016181">
    <property type="entry name" value="Acyl_CoA_acyltransferase"/>
</dbReference>
<evidence type="ECO:0000313" key="2">
    <source>
        <dbReference type="Proteomes" id="UP000217154"/>
    </source>
</evidence>
<protein>
    <submittedName>
        <fullName evidence="1">Uncharacterized protein</fullName>
    </submittedName>
</protein>
<name>A0A250DLQ5_9BURK</name>
<sequence>MPEPRGRRHPLFLRLTKPIDPIYSDAVTPVAWDDDEALEEVEGVVYIVTRQCARMRAWARQLRALHQADETYKTEEGISPLSAAPLREANLRGLGTSLDLYSEHGSELLSARSAVRAYVTTDLLAVVTERADGDAVGFISFKLTWVVDAFAGRRNAVELEVELDQAWIAPAFRRRRWGETAAIAIAFAAKRHVDQIRATTRWPREHNWRLQLVVCADLYSTSGEALLAKCADYVSFQFDWEPVRPQLQVSQIIVDGRW</sequence>
<accession>A0A250DLQ5</accession>
<dbReference type="Proteomes" id="UP000217154">
    <property type="component" value="Chromosome"/>
</dbReference>
<dbReference type="SUPFAM" id="SSF55729">
    <property type="entry name" value="Acyl-CoA N-acyltransferases (Nat)"/>
    <property type="match status" value="1"/>
</dbReference>
<dbReference type="RefSeq" id="WP_095745605.1">
    <property type="nucleotide sequence ID" value="NZ_CP023284.1"/>
</dbReference>
<proteinExistence type="predicted"/>
<organism evidence="1 2">
    <name type="scientific">Variovorax boronicumulans</name>
    <dbReference type="NCBI Taxonomy" id="436515"/>
    <lineage>
        <taxon>Bacteria</taxon>
        <taxon>Pseudomonadati</taxon>
        <taxon>Pseudomonadota</taxon>
        <taxon>Betaproteobacteria</taxon>
        <taxon>Burkholderiales</taxon>
        <taxon>Comamonadaceae</taxon>
        <taxon>Variovorax</taxon>
    </lineage>
</organism>
<dbReference type="EMBL" id="CP023284">
    <property type="protein sequence ID" value="ATA55194.1"/>
    <property type="molecule type" value="Genomic_DNA"/>
</dbReference>
<gene>
    <name evidence="1" type="ORF">CKY39_19730</name>
</gene>
<evidence type="ECO:0000313" key="1">
    <source>
        <dbReference type="EMBL" id="ATA55194.1"/>
    </source>
</evidence>
<dbReference type="KEGG" id="vbo:CKY39_19730"/>
<reference evidence="1 2" key="1">
    <citation type="submission" date="2017-09" db="EMBL/GenBank/DDBJ databases">
        <title>The diverse metabolic capabilities of V. boronicumulans make it an excellent choice for continued studies on novel biodegradation.</title>
        <authorList>
            <person name="Sun S."/>
        </authorList>
    </citation>
    <scope>NUCLEOTIDE SEQUENCE [LARGE SCALE GENOMIC DNA]</scope>
    <source>
        <strain evidence="1 2">J1</strain>
    </source>
</reference>
<dbReference type="AlphaFoldDB" id="A0A250DLQ5"/>